<accession>A0ABP8AF56</accession>
<feature type="region of interest" description="Disordered" evidence="1">
    <location>
        <begin position="99"/>
        <end position="126"/>
    </location>
</feature>
<evidence type="ECO:0000313" key="2">
    <source>
        <dbReference type="EMBL" id="GAA4182963.1"/>
    </source>
</evidence>
<organism evidence="2 3">
    <name type="scientific">Streptosporangium oxazolinicum</name>
    <dbReference type="NCBI Taxonomy" id="909287"/>
    <lineage>
        <taxon>Bacteria</taxon>
        <taxon>Bacillati</taxon>
        <taxon>Actinomycetota</taxon>
        <taxon>Actinomycetes</taxon>
        <taxon>Streptosporangiales</taxon>
        <taxon>Streptosporangiaceae</taxon>
        <taxon>Streptosporangium</taxon>
    </lineage>
</organism>
<evidence type="ECO:0000313" key="3">
    <source>
        <dbReference type="Proteomes" id="UP001501251"/>
    </source>
</evidence>
<gene>
    <name evidence="2" type="ORF">GCM10022252_09690</name>
</gene>
<feature type="compositionally biased region" description="Basic and acidic residues" evidence="1">
    <location>
        <begin position="33"/>
        <end position="49"/>
    </location>
</feature>
<keyword evidence="3" id="KW-1185">Reference proteome</keyword>
<dbReference type="EMBL" id="BAABAQ010000001">
    <property type="protein sequence ID" value="GAA4182963.1"/>
    <property type="molecule type" value="Genomic_DNA"/>
</dbReference>
<feature type="region of interest" description="Disordered" evidence="1">
    <location>
        <begin position="1"/>
        <end position="52"/>
    </location>
</feature>
<dbReference type="RefSeq" id="WP_344915327.1">
    <property type="nucleotide sequence ID" value="NZ_BAABAQ010000001.1"/>
</dbReference>
<sequence length="126" mass="14003">MSSPDESADTSTPRAAGQNEADITYGVRWTPSHRREPTVIPSRDADAAHHQARRVRALQRTFDNTADAAAVYRTGDGEWMILLPTAAERLIEEFQTWLHNQTTAEPGHLPEAPEQGQGARRLPYAD</sequence>
<dbReference type="Proteomes" id="UP001501251">
    <property type="component" value="Unassembled WGS sequence"/>
</dbReference>
<evidence type="ECO:0000256" key="1">
    <source>
        <dbReference type="SAM" id="MobiDB-lite"/>
    </source>
</evidence>
<reference evidence="3" key="1">
    <citation type="journal article" date="2019" name="Int. J. Syst. Evol. Microbiol.">
        <title>The Global Catalogue of Microorganisms (GCM) 10K type strain sequencing project: providing services to taxonomists for standard genome sequencing and annotation.</title>
        <authorList>
            <consortium name="The Broad Institute Genomics Platform"/>
            <consortium name="The Broad Institute Genome Sequencing Center for Infectious Disease"/>
            <person name="Wu L."/>
            <person name="Ma J."/>
        </authorList>
    </citation>
    <scope>NUCLEOTIDE SEQUENCE [LARGE SCALE GENOMIC DNA]</scope>
    <source>
        <strain evidence="3">JCM 17388</strain>
    </source>
</reference>
<name>A0ABP8AF56_9ACTN</name>
<protein>
    <submittedName>
        <fullName evidence="2">Uncharacterized protein</fullName>
    </submittedName>
</protein>
<comment type="caution">
    <text evidence="2">The sequence shown here is derived from an EMBL/GenBank/DDBJ whole genome shotgun (WGS) entry which is preliminary data.</text>
</comment>
<proteinExistence type="predicted"/>
<feature type="compositionally biased region" description="Polar residues" evidence="1">
    <location>
        <begin position="1"/>
        <end position="13"/>
    </location>
</feature>